<evidence type="ECO:0000259" key="5">
    <source>
        <dbReference type="PROSITE" id="PS50977"/>
    </source>
</evidence>
<keyword evidence="7" id="KW-1185">Reference proteome</keyword>
<evidence type="ECO:0000256" key="4">
    <source>
        <dbReference type="PROSITE-ProRule" id="PRU00335"/>
    </source>
</evidence>
<dbReference type="PANTHER" id="PTHR30055:SF238">
    <property type="entry name" value="MYCOFACTOCIN BIOSYNTHESIS TRANSCRIPTIONAL REGULATOR MFTR-RELATED"/>
    <property type="match status" value="1"/>
</dbReference>
<feature type="domain" description="HTH tetR-type" evidence="5">
    <location>
        <begin position="9"/>
        <end position="69"/>
    </location>
</feature>
<dbReference type="Proteomes" id="UP001597512">
    <property type="component" value="Unassembled WGS sequence"/>
</dbReference>
<accession>A0ABW6AHS5</accession>
<dbReference type="PRINTS" id="PR00455">
    <property type="entry name" value="HTHTETR"/>
</dbReference>
<dbReference type="Pfam" id="PF00440">
    <property type="entry name" value="TetR_N"/>
    <property type="match status" value="1"/>
</dbReference>
<dbReference type="EMBL" id="JBHUOM010000008">
    <property type="protein sequence ID" value="MFD2934995.1"/>
    <property type="molecule type" value="Genomic_DNA"/>
</dbReference>
<evidence type="ECO:0000313" key="7">
    <source>
        <dbReference type="Proteomes" id="UP001597512"/>
    </source>
</evidence>
<keyword evidence="2 4" id="KW-0238">DNA-binding</keyword>
<organism evidence="6 7">
    <name type="scientific">Spirosoma flavum</name>
    <dbReference type="NCBI Taxonomy" id="2048557"/>
    <lineage>
        <taxon>Bacteria</taxon>
        <taxon>Pseudomonadati</taxon>
        <taxon>Bacteroidota</taxon>
        <taxon>Cytophagia</taxon>
        <taxon>Cytophagales</taxon>
        <taxon>Cytophagaceae</taxon>
        <taxon>Spirosoma</taxon>
    </lineage>
</organism>
<dbReference type="InterPro" id="IPR009057">
    <property type="entry name" value="Homeodomain-like_sf"/>
</dbReference>
<dbReference type="PANTHER" id="PTHR30055">
    <property type="entry name" value="HTH-TYPE TRANSCRIPTIONAL REGULATOR RUTR"/>
    <property type="match status" value="1"/>
</dbReference>
<dbReference type="SUPFAM" id="SSF46689">
    <property type="entry name" value="Homeodomain-like"/>
    <property type="match status" value="1"/>
</dbReference>
<protein>
    <submittedName>
        <fullName evidence="6">TetR/AcrR family transcriptional regulator</fullName>
    </submittedName>
</protein>
<evidence type="ECO:0000313" key="6">
    <source>
        <dbReference type="EMBL" id="MFD2934995.1"/>
    </source>
</evidence>
<keyword evidence="3" id="KW-0804">Transcription</keyword>
<dbReference type="InterPro" id="IPR050109">
    <property type="entry name" value="HTH-type_TetR-like_transc_reg"/>
</dbReference>
<dbReference type="RefSeq" id="WP_381502067.1">
    <property type="nucleotide sequence ID" value="NZ_JBHUOM010000008.1"/>
</dbReference>
<evidence type="ECO:0000256" key="3">
    <source>
        <dbReference type="ARBA" id="ARBA00023163"/>
    </source>
</evidence>
<sequence length="223" mass="24663">MEKNKRNRTVTTQRIIDALEQILDEDGLVGVTVNLIAERAAVSKVLIYRYFGGLEGLFEYYVGMGRFVPHFTPAWLEQMQPAKPGDLAPLWSSQTLQLFRRFRVSRAAREVLKATVMENNSLADVVSKAQDAELTTMVNQLSFIEGGGDHQATSAVLLGALSYLTIQAQNNRSVIGLDLRSEAGWQRIEEAVKVIYKGLSRLAIDSPTTHVATKPVSVAVGTW</sequence>
<evidence type="ECO:0000256" key="1">
    <source>
        <dbReference type="ARBA" id="ARBA00023015"/>
    </source>
</evidence>
<dbReference type="InterPro" id="IPR001647">
    <property type="entry name" value="HTH_TetR"/>
</dbReference>
<gene>
    <name evidence="6" type="ORF">ACFS25_14460</name>
</gene>
<proteinExistence type="predicted"/>
<feature type="DNA-binding region" description="H-T-H motif" evidence="4">
    <location>
        <begin position="32"/>
        <end position="51"/>
    </location>
</feature>
<keyword evidence="1" id="KW-0805">Transcription regulation</keyword>
<evidence type="ECO:0000256" key="2">
    <source>
        <dbReference type="ARBA" id="ARBA00023125"/>
    </source>
</evidence>
<dbReference type="PROSITE" id="PS50977">
    <property type="entry name" value="HTH_TETR_2"/>
    <property type="match status" value="1"/>
</dbReference>
<reference evidence="7" key="1">
    <citation type="journal article" date="2019" name="Int. J. Syst. Evol. Microbiol.">
        <title>The Global Catalogue of Microorganisms (GCM) 10K type strain sequencing project: providing services to taxonomists for standard genome sequencing and annotation.</title>
        <authorList>
            <consortium name="The Broad Institute Genomics Platform"/>
            <consortium name="The Broad Institute Genome Sequencing Center for Infectious Disease"/>
            <person name="Wu L."/>
            <person name="Ma J."/>
        </authorList>
    </citation>
    <scope>NUCLEOTIDE SEQUENCE [LARGE SCALE GENOMIC DNA]</scope>
    <source>
        <strain evidence="7">KCTC 52490</strain>
    </source>
</reference>
<comment type="caution">
    <text evidence="6">The sequence shown here is derived from an EMBL/GenBank/DDBJ whole genome shotgun (WGS) entry which is preliminary data.</text>
</comment>
<name>A0ABW6AHS5_9BACT</name>
<dbReference type="Gene3D" id="1.10.357.10">
    <property type="entry name" value="Tetracycline Repressor, domain 2"/>
    <property type="match status" value="1"/>
</dbReference>